<reference evidence="16" key="2">
    <citation type="submission" date="2015-06" db="UniProtKB">
        <authorList>
            <consortium name="EnsemblMetazoa"/>
        </authorList>
    </citation>
    <scope>IDENTIFICATION</scope>
</reference>
<dbReference type="Pfam" id="PF08240">
    <property type="entry name" value="ADH_N"/>
    <property type="match status" value="1"/>
</dbReference>
<name>T1K9S3_TETUR</name>
<dbReference type="Proteomes" id="UP000015104">
    <property type="component" value="Unassembled WGS sequence"/>
</dbReference>
<evidence type="ECO:0000256" key="1">
    <source>
        <dbReference type="ARBA" id="ARBA00004173"/>
    </source>
</evidence>
<organism evidence="16 17">
    <name type="scientific">Tetranychus urticae</name>
    <name type="common">Two-spotted spider mite</name>
    <dbReference type="NCBI Taxonomy" id="32264"/>
    <lineage>
        <taxon>Eukaryota</taxon>
        <taxon>Metazoa</taxon>
        <taxon>Ecdysozoa</taxon>
        <taxon>Arthropoda</taxon>
        <taxon>Chelicerata</taxon>
        <taxon>Arachnida</taxon>
        <taxon>Acari</taxon>
        <taxon>Acariformes</taxon>
        <taxon>Trombidiformes</taxon>
        <taxon>Prostigmata</taxon>
        <taxon>Eleutherengona</taxon>
        <taxon>Raphignathae</taxon>
        <taxon>Tetranychoidea</taxon>
        <taxon>Tetranychidae</taxon>
        <taxon>Tetranychus</taxon>
    </lineage>
</organism>
<evidence type="ECO:0000259" key="15">
    <source>
        <dbReference type="SMART" id="SM00829"/>
    </source>
</evidence>
<keyword evidence="17" id="KW-1185">Reference proteome</keyword>
<keyword evidence="8" id="KW-0443">Lipid metabolism</keyword>
<dbReference type="GO" id="GO:0141148">
    <property type="term" value="F:enoyl-[acyl-carrier-protein] reductase (NADPH) activity"/>
    <property type="evidence" value="ECO:0007669"/>
    <property type="project" value="UniProtKB-EC"/>
</dbReference>
<dbReference type="InterPro" id="IPR013149">
    <property type="entry name" value="ADH-like_C"/>
</dbReference>
<evidence type="ECO:0000256" key="14">
    <source>
        <dbReference type="ARBA" id="ARBA00048843"/>
    </source>
</evidence>
<sequence>MIKNSLRLMAQLRTIKTPPMAFNSTYALMYKNYGDPLEVVEKVDVTSSVSLDKPLEPNQVLIQYIASTINPSDINTIQGTYAIKPSLPAVGGNEGVAKVLKTGSQVTNLKPEDWVIPARPGSGTWRTHAITSEGDLMLIDNELDLPAAVQLNVNPPTAYRMLKDYGNLKPGDCVIQNGSNSAVGLLVIQLCKIWGYKTINVVRARPDPKETEKLFNSLKDLGADHVVTEDDLRNREVMDKIWSSGTPKPILALNCISGENATNCFRYLGDNGVMVTYGAMSKKPLTLPAGPFIFKHLISTGFWVTKWKKEHAGKPEYTEMTQNLVNLFKEGKLQAPKVIPFKFEDYKEAIRKATAPYVEGKVILTP</sequence>
<keyword evidence="5" id="KW-0521">NADP</keyword>
<dbReference type="PANTHER" id="PTHR43981">
    <property type="entry name" value="ENOYL-[ACYL-CARRIER-PROTEIN] REDUCTASE, MITOCHONDRIAL"/>
    <property type="match status" value="1"/>
</dbReference>
<dbReference type="OrthoDB" id="7482721at2759"/>
<keyword evidence="10" id="KW-0275">Fatty acid biosynthesis</keyword>
<comment type="similarity">
    <text evidence="2">Belongs to the zinc-containing alcohol dehydrogenase family. Quinone oxidoreductase subfamily.</text>
</comment>
<dbReference type="STRING" id="32264.T1K9S3"/>
<dbReference type="SMART" id="SM00829">
    <property type="entry name" value="PKS_ER"/>
    <property type="match status" value="1"/>
</dbReference>
<dbReference type="InterPro" id="IPR011032">
    <property type="entry name" value="GroES-like_sf"/>
</dbReference>
<evidence type="ECO:0000256" key="13">
    <source>
        <dbReference type="ARBA" id="ARBA00042123"/>
    </source>
</evidence>
<reference evidence="17" key="1">
    <citation type="submission" date="2011-08" db="EMBL/GenBank/DDBJ databases">
        <authorList>
            <person name="Rombauts S."/>
        </authorList>
    </citation>
    <scope>NUCLEOTIDE SEQUENCE</scope>
    <source>
        <strain evidence="17">London</strain>
    </source>
</reference>
<dbReference type="FunFam" id="3.40.50.720:FF:000112">
    <property type="entry name" value="Enoyl-[acyl-carrier-protein] reductase 1, mitochondrial"/>
    <property type="match status" value="1"/>
</dbReference>
<evidence type="ECO:0000256" key="5">
    <source>
        <dbReference type="ARBA" id="ARBA00022857"/>
    </source>
</evidence>
<proteinExistence type="inferred from homology"/>
<dbReference type="Gene3D" id="3.90.180.10">
    <property type="entry name" value="Medium-chain alcohol dehydrogenases, catalytic domain"/>
    <property type="match status" value="1"/>
</dbReference>
<evidence type="ECO:0000256" key="12">
    <source>
        <dbReference type="ARBA" id="ARBA00041058"/>
    </source>
</evidence>
<keyword evidence="4" id="KW-0276">Fatty acid metabolism</keyword>
<keyword evidence="6" id="KW-0809">Transit peptide</keyword>
<dbReference type="InterPro" id="IPR020843">
    <property type="entry name" value="ER"/>
</dbReference>
<evidence type="ECO:0000256" key="8">
    <source>
        <dbReference type="ARBA" id="ARBA00023098"/>
    </source>
</evidence>
<evidence type="ECO:0000256" key="6">
    <source>
        <dbReference type="ARBA" id="ARBA00022946"/>
    </source>
</evidence>
<keyword evidence="3" id="KW-0444">Lipid biosynthesis</keyword>
<dbReference type="InterPro" id="IPR036291">
    <property type="entry name" value="NAD(P)-bd_dom_sf"/>
</dbReference>
<dbReference type="EMBL" id="CAEY01001893">
    <property type="status" value="NOT_ANNOTATED_CDS"/>
    <property type="molecule type" value="Genomic_DNA"/>
</dbReference>
<dbReference type="Pfam" id="PF00107">
    <property type="entry name" value="ADH_zinc_N"/>
    <property type="match status" value="1"/>
</dbReference>
<evidence type="ECO:0000313" key="16">
    <source>
        <dbReference type="EnsemblMetazoa" id="tetur07g05990.1"/>
    </source>
</evidence>
<dbReference type="InterPro" id="IPR013154">
    <property type="entry name" value="ADH-like_N"/>
</dbReference>
<keyword evidence="9" id="KW-0496">Mitochondrion</keyword>
<dbReference type="GO" id="GO:0006633">
    <property type="term" value="P:fatty acid biosynthetic process"/>
    <property type="evidence" value="ECO:0007669"/>
    <property type="project" value="UniProtKB-KW"/>
</dbReference>
<dbReference type="EnsemblMetazoa" id="tetur07g05990.1">
    <property type="protein sequence ID" value="tetur07g05990.1"/>
    <property type="gene ID" value="tetur07g05990"/>
</dbReference>
<dbReference type="InterPro" id="IPR051034">
    <property type="entry name" value="Mito_Enoyl-ACP_Reductase"/>
</dbReference>
<evidence type="ECO:0000256" key="11">
    <source>
        <dbReference type="ARBA" id="ARBA00038963"/>
    </source>
</evidence>
<dbReference type="CDD" id="cd08290">
    <property type="entry name" value="ETR"/>
    <property type="match status" value="1"/>
</dbReference>
<evidence type="ECO:0000256" key="3">
    <source>
        <dbReference type="ARBA" id="ARBA00022516"/>
    </source>
</evidence>
<evidence type="ECO:0000256" key="7">
    <source>
        <dbReference type="ARBA" id="ARBA00023002"/>
    </source>
</evidence>
<dbReference type="SUPFAM" id="SSF50129">
    <property type="entry name" value="GroES-like"/>
    <property type="match status" value="1"/>
</dbReference>
<evidence type="ECO:0000313" key="17">
    <source>
        <dbReference type="Proteomes" id="UP000015104"/>
    </source>
</evidence>
<dbReference type="EC" id="1.3.1.104" evidence="11"/>
<evidence type="ECO:0000256" key="10">
    <source>
        <dbReference type="ARBA" id="ARBA00023160"/>
    </source>
</evidence>
<accession>T1K9S3</accession>
<dbReference type="OMA" id="YGYTQSK"/>
<dbReference type="Gene3D" id="3.40.50.720">
    <property type="entry name" value="NAD(P)-binding Rossmann-like Domain"/>
    <property type="match status" value="1"/>
</dbReference>
<evidence type="ECO:0000256" key="2">
    <source>
        <dbReference type="ARBA" id="ARBA00010371"/>
    </source>
</evidence>
<gene>
    <name evidence="16" type="primary">107361992</name>
</gene>
<evidence type="ECO:0000256" key="4">
    <source>
        <dbReference type="ARBA" id="ARBA00022832"/>
    </source>
</evidence>
<keyword evidence="7" id="KW-0560">Oxidoreductase</keyword>
<dbReference type="eggNOG" id="KOG0025">
    <property type="taxonomic scope" value="Eukaryota"/>
</dbReference>
<dbReference type="HOGENOM" id="CLU_026673_17_1_1"/>
<feature type="domain" description="Enoyl reductase (ER)" evidence="15">
    <location>
        <begin position="38"/>
        <end position="364"/>
    </location>
</feature>
<dbReference type="PANTHER" id="PTHR43981:SF2">
    <property type="entry name" value="ENOYL-[ACYL-CARRIER-PROTEIN] REDUCTASE, MITOCHONDRIAL"/>
    <property type="match status" value="1"/>
</dbReference>
<dbReference type="AlphaFoldDB" id="T1K9S3"/>
<dbReference type="KEGG" id="tut:107361992"/>
<comment type="subcellular location">
    <subcellularLocation>
        <location evidence="1">Mitochondrion</location>
    </subcellularLocation>
</comment>
<dbReference type="GO" id="GO:0005739">
    <property type="term" value="C:mitochondrion"/>
    <property type="evidence" value="ECO:0007669"/>
    <property type="project" value="UniProtKB-SubCell"/>
</dbReference>
<dbReference type="SUPFAM" id="SSF51735">
    <property type="entry name" value="NAD(P)-binding Rossmann-fold domains"/>
    <property type="match status" value="1"/>
</dbReference>
<evidence type="ECO:0000256" key="9">
    <source>
        <dbReference type="ARBA" id="ARBA00023128"/>
    </source>
</evidence>
<protein>
    <recommendedName>
        <fullName evidence="12">Enoyl-[acyl-carrier-protein] reductase, mitochondrial</fullName>
        <ecNumber evidence="11">1.3.1.104</ecNumber>
    </recommendedName>
    <alternativeName>
        <fullName evidence="13">2-enoyl thioester reductase</fullName>
    </alternativeName>
</protein>
<comment type="catalytic activity">
    <reaction evidence="14">
        <text>a 2,3-saturated acyl-[ACP] + NADP(+) = a (2E)-enoyl-[ACP] + NADPH + H(+)</text>
        <dbReference type="Rhea" id="RHEA:22564"/>
        <dbReference type="Rhea" id="RHEA-COMP:9925"/>
        <dbReference type="Rhea" id="RHEA-COMP:9926"/>
        <dbReference type="ChEBI" id="CHEBI:15378"/>
        <dbReference type="ChEBI" id="CHEBI:57783"/>
        <dbReference type="ChEBI" id="CHEBI:58349"/>
        <dbReference type="ChEBI" id="CHEBI:78784"/>
        <dbReference type="ChEBI" id="CHEBI:78785"/>
        <dbReference type="EC" id="1.3.1.104"/>
    </reaction>
</comment>